<dbReference type="AlphaFoldDB" id="A0A8B7PPK4"/>
<reference evidence="2" key="1">
    <citation type="submission" date="2025-08" db="UniProtKB">
        <authorList>
            <consortium name="RefSeq"/>
        </authorList>
    </citation>
    <scope>IDENTIFICATION</scope>
    <source>
        <tissue evidence="2">Whole organism</tissue>
    </source>
</reference>
<dbReference type="InterPro" id="IPR052778">
    <property type="entry name" value="Centrosome-WD_assoc"/>
</dbReference>
<organism evidence="1 2">
    <name type="scientific">Hyalella azteca</name>
    <name type="common">Amphipod</name>
    <dbReference type="NCBI Taxonomy" id="294128"/>
    <lineage>
        <taxon>Eukaryota</taxon>
        <taxon>Metazoa</taxon>
        <taxon>Ecdysozoa</taxon>
        <taxon>Arthropoda</taxon>
        <taxon>Crustacea</taxon>
        <taxon>Multicrustacea</taxon>
        <taxon>Malacostraca</taxon>
        <taxon>Eumalacostraca</taxon>
        <taxon>Peracarida</taxon>
        <taxon>Amphipoda</taxon>
        <taxon>Senticaudata</taxon>
        <taxon>Talitrida</taxon>
        <taxon>Talitroidea</taxon>
        <taxon>Hyalellidae</taxon>
        <taxon>Hyalella</taxon>
    </lineage>
</organism>
<gene>
    <name evidence="2" type="primary">LOC108683152</name>
</gene>
<sequence length="496" mass="54571">MNFSLGFSSSAANLVAWSPNGQYLAIPDKNKVYIKDGHSASSLLVTFTCYKAVKLLQWSPDSSLIMTGSISAGSGKKTLSSFVSQAAVEVWNITDPDWQCKIELGSAGLECAAWAPDSRHIITTDLFYVRSTIWSLLNQSIAIIKNPKECNPSFQFSCDGSYLAAAERIECKDYLTILETRTWNTVKQQFPVSCSDMAGLAWVLTTVKGAEPYGLGVRVVCWTPSGYHLIIGSQDTKLRVMCHRTWEILDEQLHSPMIEKIDQEKTGSSALELRTRVFRVVEEVSASGVSNKIYSEVVQRPVQLYPQRNEPLKGAFSCVKNVSPGGHPCHRSDGQGFISNIEAGGCSGGVSVVLLSCDGLYAATCVRQLPCVVWVWRLPRLELIALLVHEMHVQDVSWSPRQARLVITTGEDAVFMWTPYGSLTVPLPQQLRILPTAVRWHPSGERLVVVGKGGGQFCVLSLPPLVRKWATEQPASPPQSLELAHLMDTSLQISES</sequence>
<dbReference type="SUPFAM" id="SSF82171">
    <property type="entry name" value="DPP6 N-terminal domain-like"/>
    <property type="match status" value="1"/>
</dbReference>
<dbReference type="GeneID" id="108683152"/>
<dbReference type="GO" id="GO:1990811">
    <property type="term" value="C:MWP complex"/>
    <property type="evidence" value="ECO:0007669"/>
    <property type="project" value="TreeGrafter"/>
</dbReference>
<dbReference type="RefSeq" id="XP_018027925.1">
    <property type="nucleotide sequence ID" value="XM_018172436.2"/>
</dbReference>
<evidence type="ECO:0000313" key="2">
    <source>
        <dbReference type="RefSeq" id="XP_018027925.1"/>
    </source>
</evidence>
<name>A0A8B7PPK4_HYAAZ</name>
<keyword evidence="1" id="KW-1185">Reference proteome</keyword>
<accession>A0A8B7PPK4</accession>
<dbReference type="SMART" id="SM00320">
    <property type="entry name" value="WD40"/>
    <property type="match status" value="4"/>
</dbReference>
<dbReference type="PANTHER" id="PTHR16220:SF0">
    <property type="entry name" value="WD REPEAT-CONTAINING PROTEIN WRAP73"/>
    <property type="match status" value="1"/>
</dbReference>
<dbReference type="InterPro" id="IPR001680">
    <property type="entry name" value="WD40_rpt"/>
</dbReference>
<evidence type="ECO:0000313" key="1">
    <source>
        <dbReference type="Proteomes" id="UP000694843"/>
    </source>
</evidence>
<protein>
    <submittedName>
        <fullName evidence="2">WD repeat-containing protein WRAP73</fullName>
    </submittedName>
</protein>
<dbReference type="InterPro" id="IPR015943">
    <property type="entry name" value="WD40/YVTN_repeat-like_dom_sf"/>
</dbReference>
<dbReference type="Gene3D" id="2.130.10.10">
    <property type="entry name" value="YVTN repeat-like/Quinoprotein amine dehydrogenase"/>
    <property type="match status" value="2"/>
</dbReference>
<proteinExistence type="predicted"/>
<dbReference type="KEGG" id="hazt:108683152"/>
<dbReference type="Proteomes" id="UP000694843">
    <property type="component" value="Unplaced"/>
</dbReference>
<dbReference type="GO" id="GO:0005815">
    <property type="term" value="C:microtubule organizing center"/>
    <property type="evidence" value="ECO:0007669"/>
    <property type="project" value="TreeGrafter"/>
</dbReference>
<dbReference type="PANTHER" id="PTHR16220">
    <property type="entry name" value="WD REPEAT PROTEIN 8-RELATED"/>
    <property type="match status" value="1"/>
</dbReference>
<dbReference type="OrthoDB" id="308690at2759"/>
<dbReference type="OMA" id="NWCARID"/>